<protein>
    <submittedName>
        <fullName evidence="2">Uncharacterized protein</fullName>
    </submittedName>
</protein>
<keyword evidence="3" id="KW-1185">Reference proteome</keyword>
<evidence type="ECO:0000256" key="1">
    <source>
        <dbReference type="SAM" id="MobiDB-lite"/>
    </source>
</evidence>
<reference evidence="2 3" key="2">
    <citation type="journal article" date="2024" name="G3 (Bethesda)">
        <title>The genome of the cryopelagic Antarctic bald notothen, Trematomus borchgrevinki.</title>
        <authorList>
            <person name="Rayamajhi N."/>
            <person name="Rivera-Colon A.G."/>
            <person name="Minhas B.F."/>
            <person name="Cheng C.C."/>
            <person name="Catchen J.M."/>
        </authorList>
    </citation>
    <scope>NUCLEOTIDE SEQUENCE [LARGE SCALE GENOMIC DNA]</scope>
    <source>
        <strain evidence="2">AGRC-2024</strain>
    </source>
</reference>
<proteinExistence type="predicted"/>
<sequence length="90" mass="9301">MESPLLETRACPSCPGLIAGADPCHLCFECLGDQGYGRGGAIHVPFTFAIPAGRMAPFAGEEDDEDFSLSGTSGSGVHGSPPPRSVLQPR</sequence>
<organism evidence="2 3">
    <name type="scientific">Pagothenia borchgrevinki</name>
    <name type="common">Bald rockcod</name>
    <name type="synonym">Trematomus borchgrevinki</name>
    <dbReference type="NCBI Taxonomy" id="8213"/>
    <lineage>
        <taxon>Eukaryota</taxon>
        <taxon>Metazoa</taxon>
        <taxon>Chordata</taxon>
        <taxon>Craniata</taxon>
        <taxon>Vertebrata</taxon>
        <taxon>Euteleostomi</taxon>
        <taxon>Actinopterygii</taxon>
        <taxon>Neopterygii</taxon>
        <taxon>Teleostei</taxon>
        <taxon>Neoteleostei</taxon>
        <taxon>Acanthomorphata</taxon>
        <taxon>Eupercaria</taxon>
        <taxon>Perciformes</taxon>
        <taxon>Notothenioidei</taxon>
        <taxon>Nototheniidae</taxon>
        <taxon>Pagothenia</taxon>
    </lineage>
</organism>
<accession>A0ABD2FYJ3</accession>
<gene>
    <name evidence="2" type="ORF">OYC64_021174</name>
</gene>
<reference evidence="2 3" key="1">
    <citation type="journal article" date="2022" name="G3 (Bethesda)">
        <title>Evaluating Illumina-, Nanopore-, and PacBio-based genome assembly strategies with the bald notothen, Trematomus borchgrevinki.</title>
        <authorList>
            <person name="Rayamajhi N."/>
            <person name="Cheng C.C."/>
            <person name="Catchen J.M."/>
        </authorList>
    </citation>
    <scope>NUCLEOTIDE SEQUENCE [LARGE SCALE GENOMIC DNA]</scope>
    <source>
        <strain evidence="2">AGRC-2024</strain>
    </source>
</reference>
<dbReference type="EMBL" id="JBIYXZ010002084">
    <property type="protein sequence ID" value="KAL3046899.1"/>
    <property type="molecule type" value="Genomic_DNA"/>
</dbReference>
<evidence type="ECO:0000313" key="2">
    <source>
        <dbReference type="EMBL" id="KAL3046899.1"/>
    </source>
</evidence>
<comment type="caution">
    <text evidence="2">The sequence shown here is derived from an EMBL/GenBank/DDBJ whole genome shotgun (WGS) entry which is preliminary data.</text>
</comment>
<name>A0ABD2FYJ3_PAGBO</name>
<dbReference type="AlphaFoldDB" id="A0ABD2FYJ3"/>
<feature type="region of interest" description="Disordered" evidence="1">
    <location>
        <begin position="57"/>
        <end position="90"/>
    </location>
</feature>
<evidence type="ECO:0000313" key="3">
    <source>
        <dbReference type="Proteomes" id="UP001619887"/>
    </source>
</evidence>
<dbReference type="Proteomes" id="UP001619887">
    <property type="component" value="Unassembled WGS sequence"/>
</dbReference>